<name>A0A1M7I8F1_9FIRM</name>
<dbReference type="SMART" id="SM00882">
    <property type="entry name" value="CoA_trans"/>
    <property type="match status" value="1"/>
</dbReference>
<evidence type="ECO:0000256" key="1">
    <source>
        <dbReference type="ARBA" id="ARBA00022679"/>
    </source>
</evidence>
<evidence type="ECO:0000313" key="2">
    <source>
        <dbReference type="EMBL" id="SHM37000.1"/>
    </source>
</evidence>
<keyword evidence="3" id="KW-1185">Reference proteome</keyword>
<dbReference type="OrthoDB" id="9777193at2"/>
<accession>A0A1M7I8F1</accession>
<dbReference type="PANTHER" id="PTHR13707:SF60">
    <property type="entry name" value="ACETATE COA-TRANSFERASE SUBUNIT ALPHA"/>
    <property type="match status" value="1"/>
</dbReference>
<dbReference type="RefSeq" id="WP_159431500.1">
    <property type="nucleotide sequence ID" value="NZ_FRCR01000004.1"/>
</dbReference>
<dbReference type="EMBL" id="FRCR01000004">
    <property type="protein sequence ID" value="SHM37000.1"/>
    <property type="molecule type" value="Genomic_DNA"/>
</dbReference>
<keyword evidence="1 2" id="KW-0808">Transferase</keyword>
<dbReference type="GO" id="GO:0008410">
    <property type="term" value="F:CoA-transferase activity"/>
    <property type="evidence" value="ECO:0007669"/>
    <property type="project" value="InterPro"/>
</dbReference>
<dbReference type="Proteomes" id="UP000184375">
    <property type="component" value="Unassembled WGS sequence"/>
</dbReference>
<dbReference type="InterPro" id="IPR037171">
    <property type="entry name" value="NagB/RpiA_transferase-like"/>
</dbReference>
<sequence>MSKLKTLKEVVAEIPDGAHIALGGFAITRCPVAFVFEMIRQKKKDLTVSQIVAGMETDLLVGAGLVKKLEYSGGSLDRFGRLERINDKIDKGLLDIREYSGMSMSMRFLAGSLGVPFIPTKALLGTEMLKNLLAKNDPAVKVCESPFDGDKYVYLKALRPDYSVIHAQYADEKGNVIIEGPYWDAETAKSARKLIVTVEQVVSTKFIKKFPEKVIIPSVYTYAVVEVPYGAYPTACYKFYDYDREMLENYAKINKSEEEFNKFLNEYVFSTKDFTEFIERVGGVDRVNKIKADPSYGY</sequence>
<protein>
    <submittedName>
        <fullName evidence="2">Glutaconate CoA-transferase subunit A</fullName>
    </submittedName>
</protein>
<dbReference type="Pfam" id="PF01144">
    <property type="entry name" value="CoA_trans"/>
    <property type="match status" value="1"/>
</dbReference>
<reference evidence="3" key="1">
    <citation type="submission" date="2016-11" db="EMBL/GenBank/DDBJ databases">
        <authorList>
            <person name="Varghese N."/>
            <person name="Submissions S."/>
        </authorList>
    </citation>
    <scope>NUCLEOTIDE SEQUENCE [LARGE SCALE GENOMIC DNA]</scope>
    <source>
        <strain evidence="3">DSM 18802</strain>
    </source>
</reference>
<dbReference type="STRING" id="447595.SAMN05660826_00887"/>
<evidence type="ECO:0000313" key="3">
    <source>
        <dbReference type="Proteomes" id="UP000184375"/>
    </source>
</evidence>
<dbReference type="AlphaFoldDB" id="A0A1M7I8F1"/>
<dbReference type="PANTHER" id="PTHR13707">
    <property type="entry name" value="KETOACID-COENZYME A TRANSFERASE"/>
    <property type="match status" value="1"/>
</dbReference>
<dbReference type="SUPFAM" id="SSF100950">
    <property type="entry name" value="NagB/RpiA/CoA transferase-like"/>
    <property type="match status" value="1"/>
</dbReference>
<gene>
    <name evidence="2" type="ORF">SAMN05660826_00887</name>
</gene>
<dbReference type="Gene3D" id="3.30.30.40">
    <property type="match status" value="1"/>
</dbReference>
<proteinExistence type="predicted"/>
<dbReference type="Gene3D" id="3.40.1080.10">
    <property type="entry name" value="Glutaconate Coenzyme A-transferase"/>
    <property type="match status" value="1"/>
</dbReference>
<dbReference type="InterPro" id="IPR004165">
    <property type="entry name" value="CoA_trans_fam_I"/>
</dbReference>
<organism evidence="2 3">
    <name type="scientific">Caldanaerovirga acetigignens</name>
    <dbReference type="NCBI Taxonomy" id="447595"/>
    <lineage>
        <taxon>Bacteria</taxon>
        <taxon>Bacillati</taxon>
        <taxon>Bacillota</taxon>
        <taxon>Clostridia</taxon>
        <taxon>Thermosediminibacterales</taxon>
        <taxon>Thermosediminibacteraceae</taxon>
        <taxon>Caldanaerovirga</taxon>
    </lineage>
</organism>